<reference evidence="1" key="1">
    <citation type="submission" date="2022-11" db="EMBL/GenBank/DDBJ databases">
        <authorList>
            <person name="Morgan W.R."/>
            <person name="Tartar A."/>
        </authorList>
    </citation>
    <scope>NUCLEOTIDE SEQUENCE</scope>
    <source>
        <strain evidence="1">ARSEF 373</strain>
    </source>
</reference>
<evidence type="ECO:0000313" key="2">
    <source>
        <dbReference type="Proteomes" id="UP001146120"/>
    </source>
</evidence>
<dbReference type="AlphaFoldDB" id="A0AAV2Z1C4"/>
<protein>
    <recommendedName>
        <fullName evidence="3">Core-binding (CB) domain-containing protein</fullName>
    </recommendedName>
</protein>
<keyword evidence="2" id="KW-1185">Reference proteome</keyword>
<accession>A0AAV2Z1C4</accession>
<name>A0AAV2Z1C4_9STRA</name>
<dbReference type="EMBL" id="DAKRPA010000075">
    <property type="protein sequence ID" value="DAZ99858.1"/>
    <property type="molecule type" value="Genomic_DNA"/>
</dbReference>
<evidence type="ECO:0008006" key="3">
    <source>
        <dbReference type="Google" id="ProtNLM"/>
    </source>
</evidence>
<evidence type="ECO:0000313" key="1">
    <source>
        <dbReference type="EMBL" id="DAZ99858.1"/>
    </source>
</evidence>
<sequence length="393" mass="42657">MDTHGTQSANSGHAVGSDVADAALADITAKDVRDACISTRTQRAYRSNVRLLSKWIEDTKSDASIYFHADGEINLTVFTPQDFEAFLISKRKSVGISTLNGYRSAICIGVKSCNTREAWQPSSLVSSGWQRLQCRPLGQKSPGKTHCHFQYTKSCVQLPLLVKIVVFPIFFLTTHWNLMCRSESVQTLSSNHLAAYDDIIGCVMHKSKCNQEGSGPKDPRHLYGNPFCPDTCWITALAVYLVCRPTQGAGPLFPGSQQKARFSNIFATMLSQRQDVSHFGTHSIWKGVATFACSGSTGGPSIASVRLRVGWSLGGVQVRYIRYESAGDQYLGRVVAGLPINGVAFAALPPHFADNNAPVVISAVSEMYSALSTESNLCNVLKLCAAALVTHGK</sequence>
<dbReference type="Proteomes" id="UP001146120">
    <property type="component" value="Unassembled WGS sequence"/>
</dbReference>
<gene>
    <name evidence="1" type="ORF">N0F65_008601</name>
</gene>
<comment type="caution">
    <text evidence="1">The sequence shown here is derived from an EMBL/GenBank/DDBJ whole genome shotgun (WGS) entry which is preliminary data.</text>
</comment>
<organism evidence="1 2">
    <name type="scientific">Lagenidium giganteum</name>
    <dbReference type="NCBI Taxonomy" id="4803"/>
    <lineage>
        <taxon>Eukaryota</taxon>
        <taxon>Sar</taxon>
        <taxon>Stramenopiles</taxon>
        <taxon>Oomycota</taxon>
        <taxon>Peronosporomycetes</taxon>
        <taxon>Pythiales</taxon>
        <taxon>Pythiaceae</taxon>
    </lineage>
</organism>
<proteinExistence type="predicted"/>
<reference evidence="1" key="2">
    <citation type="journal article" date="2023" name="Microbiol Resour">
        <title>Decontamination and Annotation of the Draft Genome Sequence of the Oomycete Lagenidium giganteum ARSEF 373.</title>
        <authorList>
            <person name="Morgan W.R."/>
            <person name="Tartar A."/>
        </authorList>
    </citation>
    <scope>NUCLEOTIDE SEQUENCE</scope>
    <source>
        <strain evidence="1">ARSEF 373</strain>
    </source>
</reference>